<reference evidence="4" key="1">
    <citation type="submission" date="2011-04" db="EMBL/GenBank/DDBJ databases">
        <title>Evolution of plant cell wall degrading machinery underlies the functional diversity of forest fungi.</title>
        <authorList>
            <consortium name="US DOE Joint Genome Institute (JGI-PGF)"/>
            <person name="Eastwood D.C."/>
            <person name="Floudas D."/>
            <person name="Binder M."/>
            <person name="Majcherczyk A."/>
            <person name="Schneider P."/>
            <person name="Aerts A."/>
            <person name="Asiegbu F.O."/>
            <person name="Baker S.E."/>
            <person name="Barry K."/>
            <person name="Bendiksby M."/>
            <person name="Blumentritt M."/>
            <person name="Coutinho P.M."/>
            <person name="Cullen D."/>
            <person name="Cullen D."/>
            <person name="Gathman A."/>
            <person name="Goodell B."/>
            <person name="Henrissat B."/>
            <person name="Ihrmark K."/>
            <person name="Kauserud H."/>
            <person name="Kohler A."/>
            <person name="LaButti K."/>
            <person name="Lapidus A."/>
            <person name="Lavin J.L."/>
            <person name="Lee Y.-H."/>
            <person name="Lindquist E."/>
            <person name="Lilly W."/>
            <person name="Lucas S."/>
            <person name="Morin E."/>
            <person name="Murat C."/>
            <person name="Oguiza J.A."/>
            <person name="Park J."/>
            <person name="Pisabarro A.G."/>
            <person name="Riley R."/>
            <person name="Rosling A."/>
            <person name="Salamov A."/>
            <person name="Schmidt O."/>
            <person name="Schmutz J."/>
            <person name="Skrede I."/>
            <person name="Stenlid J."/>
            <person name="Wiebenga A."/>
            <person name="Xie X."/>
            <person name="Kues U."/>
            <person name="Hibbett D.S."/>
            <person name="Hoffmeister D."/>
            <person name="Hogberg N."/>
            <person name="Martin F."/>
            <person name="Grigoriev I.V."/>
            <person name="Watkinson S.C."/>
        </authorList>
    </citation>
    <scope>NUCLEOTIDE SEQUENCE</scope>
    <source>
        <strain evidence="4">S7.9</strain>
    </source>
</reference>
<feature type="region of interest" description="Disordered" evidence="3">
    <location>
        <begin position="1"/>
        <end position="24"/>
    </location>
</feature>
<evidence type="ECO:0000256" key="1">
    <source>
        <dbReference type="ARBA" id="ARBA00022793"/>
    </source>
</evidence>
<dbReference type="PANTHER" id="PTHR10067">
    <property type="entry name" value="PHOSPHATIDYLSERINE DECARBOXYLASE"/>
    <property type="match status" value="1"/>
</dbReference>
<proteinExistence type="predicted"/>
<dbReference type="AlphaFoldDB" id="F8P802"/>
<gene>
    <name evidence="4" type="ORF">SERLADRAFT_476857</name>
</gene>
<dbReference type="GeneID" id="18820885"/>
<evidence type="ECO:0000256" key="2">
    <source>
        <dbReference type="ARBA" id="ARBA00023239"/>
    </source>
</evidence>
<dbReference type="PANTHER" id="PTHR10067:SF17">
    <property type="entry name" value="PHOSPHATIDYLSERINE DECARBOXYLASE PROENZYME 2"/>
    <property type="match status" value="1"/>
</dbReference>
<keyword evidence="1" id="KW-0210">Decarboxylase</keyword>
<evidence type="ECO:0000256" key="3">
    <source>
        <dbReference type="SAM" id="MobiDB-lite"/>
    </source>
</evidence>
<name>F8P802_SERL9</name>
<evidence type="ECO:0008006" key="5">
    <source>
        <dbReference type="Google" id="ProtNLM"/>
    </source>
</evidence>
<dbReference type="HOGENOM" id="CLU_029061_2_1_1"/>
<dbReference type="GO" id="GO:0004609">
    <property type="term" value="F:phosphatidylserine decarboxylase activity"/>
    <property type="evidence" value="ECO:0007669"/>
    <property type="project" value="InterPro"/>
</dbReference>
<dbReference type="OrthoDB" id="5973539at2759"/>
<protein>
    <recommendedName>
        <fullName evidence="5">Phosphatidylserine decarboxylase</fullName>
    </recommendedName>
</protein>
<dbReference type="EMBL" id="GL945440">
    <property type="protein sequence ID" value="EGO20560.1"/>
    <property type="molecule type" value="Genomic_DNA"/>
</dbReference>
<evidence type="ECO:0000313" key="4">
    <source>
        <dbReference type="EMBL" id="EGO20560.1"/>
    </source>
</evidence>
<dbReference type="GO" id="GO:0008654">
    <property type="term" value="P:phospholipid biosynthetic process"/>
    <property type="evidence" value="ECO:0007669"/>
    <property type="project" value="InterPro"/>
</dbReference>
<dbReference type="KEGG" id="sla:SERLADRAFT_476857"/>
<sequence length="395" mass="43354">MSSLHGSDINKPLEEVDSNSLPNTHNDAVAHALTSLVGHSAASEHGGDVTQGIHGHIHVLDHVKWLKGIVPEVQSLAAHYHVGNFVIKRETGEKFFESMPIYARIGMHLLFCGREQVKLLEGSKRVEDLLREQSVREGKIYDSPDSVKSIPSFIQTYKIQMDELLEPDIRKYRTFNEFFSRKLKPEVRPVQNADDPSAFCCAADSRLVVYQSVDLAKKFWIKGDEFTIPALLDLPAEDPVSIALDGASLAIFRLAPADYHRFHSPFDATIKEAPRDVKGQYYTVNPQAINEPKLDVLSVNKRSVLIVEHKASGKPIAFVAVGALLVGSVVWTISEPGASVCRGQELGYFAYGGSTVVAVFPQGLIDFDDDLVKNSDATLETLVKVGSSLGHAPSA</sequence>
<organism>
    <name type="scientific">Serpula lacrymans var. lacrymans (strain S7.9)</name>
    <name type="common">Dry rot fungus</name>
    <dbReference type="NCBI Taxonomy" id="578457"/>
    <lineage>
        <taxon>Eukaryota</taxon>
        <taxon>Fungi</taxon>
        <taxon>Dikarya</taxon>
        <taxon>Basidiomycota</taxon>
        <taxon>Agaricomycotina</taxon>
        <taxon>Agaricomycetes</taxon>
        <taxon>Agaricomycetidae</taxon>
        <taxon>Boletales</taxon>
        <taxon>Coniophorineae</taxon>
        <taxon>Serpulaceae</taxon>
        <taxon>Serpula</taxon>
    </lineage>
</organism>
<dbReference type="RefSeq" id="XP_007322526.1">
    <property type="nucleotide sequence ID" value="XM_007322464.1"/>
</dbReference>
<dbReference type="InterPro" id="IPR003817">
    <property type="entry name" value="PS_Dcarbxylase"/>
</dbReference>
<accession>F8P802</accession>
<keyword evidence="2" id="KW-0456">Lyase</keyword>
<dbReference type="Proteomes" id="UP000008064">
    <property type="component" value="Unassembled WGS sequence"/>
</dbReference>
<dbReference type="Pfam" id="PF02666">
    <property type="entry name" value="PS_Dcarbxylase"/>
    <property type="match status" value="1"/>
</dbReference>